<keyword evidence="8" id="KW-1185">Reference proteome</keyword>
<dbReference type="InterPro" id="IPR033403">
    <property type="entry name" value="DUF5110"/>
</dbReference>
<dbReference type="GO" id="GO:0030246">
    <property type="term" value="F:carbohydrate binding"/>
    <property type="evidence" value="ECO:0007669"/>
    <property type="project" value="InterPro"/>
</dbReference>
<dbReference type="PANTHER" id="PTHR43863:SF2">
    <property type="entry name" value="MALTASE-GLUCOAMYLASE"/>
    <property type="match status" value="1"/>
</dbReference>
<dbReference type="PANTHER" id="PTHR43863">
    <property type="entry name" value="HYDROLASE, PUTATIVE (AFU_ORTHOLOGUE AFUA_1G03140)-RELATED"/>
    <property type="match status" value="1"/>
</dbReference>
<dbReference type="EMBL" id="FUYV01000001">
    <property type="protein sequence ID" value="SKB31876.1"/>
    <property type="molecule type" value="Genomic_DNA"/>
</dbReference>
<evidence type="ECO:0000256" key="2">
    <source>
        <dbReference type="RuleBase" id="RU361185"/>
    </source>
</evidence>
<dbReference type="InterPro" id="IPR000322">
    <property type="entry name" value="Glyco_hydro_31_TIM"/>
</dbReference>
<dbReference type="SUPFAM" id="SSF74650">
    <property type="entry name" value="Galactose mutarotase-like"/>
    <property type="match status" value="1"/>
</dbReference>
<dbReference type="InterPro" id="IPR051816">
    <property type="entry name" value="Glycosyl_Hydrolase_31"/>
</dbReference>
<dbReference type="Pfam" id="PF17137">
    <property type="entry name" value="DUF5110"/>
    <property type="match status" value="1"/>
</dbReference>
<protein>
    <submittedName>
        <fullName evidence="7">Alpha-D-xyloside xylohydrolase</fullName>
    </submittedName>
</protein>
<dbReference type="GO" id="GO:0005975">
    <property type="term" value="P:carbohydrate metabolic process"/>
    <property type="evidence" value="ECO:0007669"/>
    <property type="project" value="InterPro"/>
</dbReference>
<evidence type="ECO:0000259" key="6">
    <source>
        <dbReference type="Pfam" id="PF21365"/>
    </source>
</evidence>
<name>A0A1T5AAE0_9BACT</name>
<dbReference type="STRING" id="889453.SAMN03080601_00175"/>
<feature type="domain" description="Glycosyl hydrolase family 31 C-terminal" evidence="6">
    <location>
        <begin position="623"/>
        <end position="719"/>
    </location>
</feature>
<feature type="domain" description="Glycoside hydrolase family 31 TIM barrel" evidence="3">
    <location>
        <begin position="274"/>
        <end position="612"/>
    </location>
</feature>
<dbReference type="Pfam" id="PF21365">
    <property type="entry name" value="Glyco_hydro_31_3rd"/>
    <property type="match status" value="1"/>
</dbReference>
<dbReference type="InterPro" id="IPR013780">
    <property type="entry name" value="Glyco_hydro_b"/>
</dbReference>
<evidence type="ECO:0000259" key="3">
    <source>
        <dbReference type="Pfam" id="PF01055"/>
    </source>
</evidence>
<dbReference type="InterPro" id="IPR017853">
    <property type="entry name" value="GH"/>
</dbReference>
<organism evidence="7 8">
    <name type="scientific">Alkalitalea saponilacus</name>
    <dbReference type="NCBI Taxonomy" id="889453"/>
    <lineage>
        <taxon>Bacteria</taxon>
        <taxon>Pseudomonadati</taxon>
        <taxon>Bacteroidota</taxon>
        <taxon>Bacteroidia</taxon>
        <taxon>Marinilabiliales</taxon>
        <taxon>Marinilabiliaceae</taxon>
        <taxon>Alkalitalea</taxon>
    </lineage>
</organism>
<dbReference type="SUPFAM" id="SSF51445">
    <property type="entry name" value="(Trans)glycosidases"/>
    <property type="match status" value="1"/>
</dbReference>
<dbReference type="InterPro" id="IPR011013">
    <property type="entry name" value="Gal_mutarotase_sf_dom"/>
</dbReference>
<dbReference type="Pfam" id="PF01055">
    <property type="entry name" value="Glyco_hydro_31_2nd"/>
    <property type="match status" value="1"/>
</dbReference>
<evidence type="ECO:0000259" key="4">
    <source>
        <dbReference type="Pfam" id="PF13802"/>
    </source>
</evidence>
<accession>A0A1T5AAE0</accession>
<keyword evidence="2" id="KW-0326">Glycosidase</keyword>
<dbReference type="AlphaFoldDB" id="A0A1T5AAE0"/>
<dbReference type="RefSeq" id="WP_232468414.1">
    <property type="nucleotide sequence ID" value="NZ_CP021904.1"/>
</dbReference>
<proteinExistence type="inferred from homology"/>
<dbReference type="InterPro" id="IPR048395">
    <property type="entry name" value="Glyco_hydro_31_C"/>
</dbReference>
<dbReference type="CDD" id="cd14752">
    <property type="entry name" value="GH31_N"/>
    <property type="match status" value="1"/>
</dbReference>
<reference evidence="7 8" key="1">
    <citation type="submission" date="2017-02" db="EMBL/GenBank/DDBJ databases">
        <authorList>
            <person name="Peterson S.W."/>
        </authorList>
    </citation>
    <scope>NUCLEOTIDE SEQUENCE [LARGE SCALE GENOMIC DNA]</scope>
    <source>
        <strain evidence="7 8">DSM 24412</strain>
    </source>
</reference>
<gene>
    <name evidence="7" type="ORF">SAMN03080601_00175</name>
</gene>
<dbReference type="SUPFAM" id="SSF51011">
    <property type="entry name" value="Glycosyl hydrolase domain"/>
    <property type="match status" value="1"/>
</dbReference>
<dbReference type="CDD" id="cd06591">
    <property type="entry name" value="GH31_xylosidase_XylS"/>
    <property type="match status" value="1"/>
</dbReference>
<feature type="domain" description="DUF5110" evidence="5">
    <location>
        <begin position="735"/>
        <end position="801"/>
    </location>
</feature>
<evidence type="ECO:0000313" key="7">
    <source>
        <dbReference type="EMBL" id="SKB31876.1"/>
    </source>
</evidence>
<feature type="domain" description="Glycoside hydrolase family 31 N-terminal" evidence="4">
    <location>
        <begin position="73"/>
        <end position="232"/>
    </location>
</feature>
<dbReference type="GO" id="GO:0004553">
    <property type="term" value="F:hydrolase activity, hydrolyzing O-glycosyl compounds"/>
    <property type="evidence" value="ECO:0007669"/>
    <property type="project" value="InterPro"/>
</dbReference>
<dbReference type="Gene3D" id="3.20.20.80">
    <property type="entry name" value="Glycosidases"/>
    <property type="match status" value="1"/>
</dbReference>
<evidence type="ECO:0000313" key="8">
    <source>
        <dbReference type="Proteomes" id="UP000191055"/>
    </source>
</evidence>
<evidence type="ECO:0000256" key="1">
    <source>
        <dbReference type="ARBA" id="ARBA00007806"/>
    </source>
</evidence>
<keyword evidence="2 7" id="KW-0378">Hydrolase</keyword>
<comment type="similarity">
    <text evidence="1 2">Belongs to the glycosyl hydrolase 31 family.</text>
</comment>
<dbReference type="Proteomes" id="UP000191055">
    <property type="component" value="Unassembled WGS sequence"/>
</dbReference>
<dbReference type="InterPro" id="IPR025887">
    <property type="entry name" value="Glyco_hydro_31_N_dom"/>
</dbReference>
<dbReference type="Pfam" id="PF13802">
    <property type="entry name" value="Gal_mutarotas_2"/>
    <property type="match status" value="1"/>
</dbReference>
<sequence length="830" mass="95645">MKHPFVFTTKKNLSAIDMRTVRPRNEGRNFFHFLMTRLMLIYLFLFFISSSAVSQSYQETETGVVVHCNSMQVEIQFFSNSIVRVIKWPEGTNFKKESLSVVKSPESISLDISSENDLISLQSDDLTVNLNTNNGQVSFYKNNGKALLKEKNDGAVFVEIDDAGVKSYSVSQTFGLETDEPIYGLGFQQQGRMIQRNLEMNMIQNNTESFVPFFQSVKGYGLFWDNYSPTIFSDSTEATSFNSEVGDCIDYYFMYGGNADGVVAEMRELTGQVPMFPLWTYGYWQSKERYKSQEETVGIVRKYRDLGVPLDGIIQDWQYWGSNYLWNAMEFLDVEFPDPQRFVNEVHELNAHMIITIWSSFGPKTKQYRELDAGGMLMNISTWPESGSQLWPPRLDYPSGVRVYDAYHPEARDIYWKYLNEGLFSLGIDGWWMDSTEPDHFNWQPEDFDFNTYLGSFRRVRNAYPLMTVGGVYKNQRAVTSDKRVFILTRSAFAGQQRYGANTWTGDVVASWNALRNQISAGLNFSLSGIPHWNSDIGGFFLWEYPARLDDPDYRELYARWIQFGAFCPMMRSHGAEAPREIFQFGSKGEPVYDAIEKFINLRYLLLPYIYSTSWDVTANQSSFMRALVMDFANDPKVLDIDNQYMFGKSILVCPVTEPMYTTNGREDFSTVKSSEVYLPKGTDWIDFWTGEKHSGGQTIKKQSPIDIMPLYIKAGSILPVGPKVQYATEKKWDNLEIRIYPGANGKFTLYEDEKDNYNYEEGYYSTITFYWDDANSTLTIDDRKGSFPGMLNERHFNVVKVEKGKNTGMVPMVIDRKVFYNGGKIEVKL</sequence>
<dbReference type="Gene3D" id="2.60.40.1180">
    <property type="entry name" value="Golgi alpha-mannosidase II"/>
    <property type="match status" value="2"/>
</dbReference>
<dbReference type="Gene3D" id="2.60.40.1760">
    <property type="entry name" value="glycosyl hydrolase (family 31)"/>
    <property type="match status" value="1"/>
</dbReference>
<evidence type="ECO:0000259" key="5">
    <source>
        <dbReference type="Pfam" id="PF17137"/>
    </source>
</evidence>